<feature type="domain" description="NIF system FeS cluster assembly NifU N-terminal" evidence="2">
    <location>
        <begin position="9"/>
        <end position="128"/>
    </location>
</feature>
<organism evidence="3 4">
    <name type="scientific">Pyxidicoccus fallax</name>
    <dbReference type="NCBI Taxonomy" id="394095"/>
    <lineage>
        <taxon>Bacteria</taxon>
        <taxon>Pseudomonadati</taxon>
        <taxon>Myxococcota</taxon>
        <taxon>Myxococcia</taxon>
        <taxon>Myxococcales</taxon>
        <taxon>Cystobacterineae</taxon>
        <taxon>Myxococcaceae</taxon>
        <taxon>Pyxidicoccus</taxon>
    </lineage>
</organism>
<dbReference type="Proteomes" id="UP000518300">
    <property type="component" value="Unassembled WGS sequence"/>
</dbReference>
<reference evidence="3 4" key="1">
    <citation type="submission" date="2020-04" db="EMBL/GenBank/DDBJ databases">
        <title>Draft genome of Pyxidicoccus fallax type strain.</title>
        <authorList>
            <person name="Whitworth D.E."/>
        </authorList>
    </citation>
    <scope>NUCLEOTIDE SEQUENCE [LARGE SCALE GENOMIC DNA]</scope>
    <source>
        <strain evidence="3 4">DSM 14698</strain>
    </source>
</reference>
<dbReference type="GO" id="GO:0016226">
    <property type="term" value="P:iron-sulfur cluster assembly"/>
    <property type="evidence" value="ECO:0007669"/>
    <property type="project" value="InterPro"/>
</dbReference>
<gene>
    <name evidence="3" type="ORF">HG543_34475</name>
</gene>
<accession>A0A848LQH4</accession>
<dbReference type="InterPro" id="IPR002871">
    <property type="entry name" value="NIF_FeS_clus_asmbl_NifU_N"/>
</dbReference>
<dbReference type="NCBIfam" id="TIGR01994">
    <property type="entry name" value="SUF_scaf_2"/>
    <property type="match status" value="1"/>
</dbReference>
<comment type="similarity">
    <text evidence="1">Belongs to the NifU family.</text>
</comment>
<evidence type="ECO:0000313" key="3">
    <source>
        <dbReference type="EMBL" id="NMO19929.1"/>
    </source>
</evidence>
<dbReference type="GO" id="GO:0051536">
    <property type="term" value="F:iron-sulfur cluster binding"/>
    <property type="evidence" value="ECO:0007669"/>
    <property type="project" value="InterPro"/>
</dbReference>
<comment type="caution">
    <text evidence="3">The sequence shown here is derived from an EMBL/GenBank/DDBJ whole genome shotgun (WGS) entry which is preliminary data.</text>
</comment>
<dbReference type="PANTHER" id="PTHR10093">
    <property type="entry name" value="IRON-SULFUR CLUSTER ASSEMBLY ENZYME NIFU HOMOLOG"/>
    <property type="match status" value="1"/>
</dbReference>
<dbReference type="RefSeq" id="WP_169349167.1">
    <property type="nucleotide sequence ID" value="NZ_JABBJJ010000214.1"/>
</dbReference>
<dbReference type="Pfam" id="PF01592">
    <property type="entry name" value="NifU_N"/>
    <property type="match status" value="1"/>
</dbReference>
<sequence>MSSDLSDLYQEVVLEHSKRPRNYRVVEGHSHEAAGHNPLCGDQLSVTMKVEGDVIRDIGFQGQGCAISKASASLMTGAVKDKTRAEAEALFERVHKLVTEGPEGVDVDALGKLAVLSGVSEFPARVKCASLAWHTLRAALEGRGEAVSTE</sequence>
<dbReference type="GO" id="GO:0005506">
    <property type="term" value="F:iron ion binding"/>
    <property type="evidence" value="ECO:0007669"/>
    <property type="project" value="InterPro"/>
</dbReference>
<evidence type="ECO:0000259" key="2">
    <source>
        <dbReference type="Pfam" id="PF01592"/>
    </source>
</evidence>
<evidence type="ECO:0000256" key="1">
    <source>
        <dbReference type="ARBA" id="ARBA00006420"/>
    </source>
</evidence>
<dbReference type="SUPFAM" id="SSF82649">
    <property type="entry name" value="SufE/NifU"/>
    <property type="match status" value="1"/>
</dbReference>
<dbReference type="CDD" id="cd06664">
    <property type="entry name" value="IscU_like"/>
    <property type="match status" value="1"/>
</dbReference>
<protein>
    <submittedName>
        <fullName evidence="3">SUF system NifU family Fe-S cluster assembly protein</fullName>
    </submittedName>
</protein>
<evidence type="ECO:0000313" key="4">
    <source>
        <dbReference type="Proteomes" id="UP000518300"/>
    </source>
</evidence>
<proteinExistence type="inferred from homology"/>
<dbReference type="FunFam" id="3.90.1010.10:FF:000002">
    <property type="entry name" value="Iron-sulfur cluster assembly scaffold protein NifU"/>
    <property type="match status" value="1"/>
</dbReference>
<name>A0A848LQH4_9BACT</name>
<dbReference type="AlphaFoldDB" id="A0A848LQH4"/>
<keyword evidence="4" id="KW-1185">Reference proteome</keyword>
<dbReference type="EMBL" id="JABBJJ010000214">
    <property type="protein sequence ID" value="NMO19929.1"/>
    <property type="molecule type" value="Genomic_DNA"/>
</dbReference>
<dbReference type="Gene3D" id="3.90.1010.10">
    <property type="match status" value="1"/>
</dbReference>